<dbReference type="PROSITE" id="PS50164">
    <property type="entry name" value="GIY_YIG"/>
    <property type="match status" value="1"/>
</dbReference>
<evidence type="ECO:0000256" key="9">
    <source>
        <dbReference type="SAM" id="MobiDB-lite"/>
    </source>
</evidence>
<comment type="caution">
    <text evidence="11">The sequence shown here is derived from an EMBL/GenBank/DDBJ whole genome shotgun (WGS) entry which is preliminary data.</text>
</comment>
<evidence type="ECO:0000313" key="12">
    <source>
        <dbReference type="Proteomes" id="UP000521872"/>
    </source>
</evidence>
<comment type="subunit">
    <text evidence="8">Forms a heterodimer with SLX4.</text>
</comment>
<keyword evidence="12" id="KW-1185">Reference proteome</keyword>
<dbReference type="InterPro" id="IPR017956">
    <property type="entry name" value="AT_hook_DNA-bd_motif"/>
</dbReference>
<dbReference type="InterPro" id="IPR027520">
    <property type="entry name" value="Slx1"/>
</dbReference>
<comment type="function">
    <text evidence="8">Catalytic subunit of the SLX1-SLX4 structure-specific endonuclease that resolves DNA secondary structures generated during DNA repair and recombination. Has endonuclease activity towards branched DNA substrates, introducing single-strand cuts in duplex DNA close to junctions with ss-DNA.</text>
</comment>
<feature type="compositionally biased region" description="Basic residues" evidence="9">
    <location>
        <begin position="465"/>
        <end position="474"/>
    </location>
</feature>
<dbReference type="GO" id="GO:0000724">
    <property type="term" value="P:double-strand break repair via homologous recombination"/>
    <property type="evidence" value="ECO:0007669"/>
    <property type="project" value="TreeGrafter"/>
</dbReference>
<evidence type="ECO:0000256" key="1">
    <source>
        <dbReference type="ARBA" id="ARBA00022722"/>
    </source>
</evidence>
<dbReference type="InterPro" id="IPR035901">
    <property type="entry name" value="GIY-YIG_endonuc_sf"/>
</dbReference>
<evidence type="ECO:0000256" key="8">
    <source>
        <dbReference type="HAMAP-Rule" id="MF_03100"/>
    </source>
</evidence>
<dbReference type="InterPro" id="IPR050381">
    <property type="entry name" value="SLX1_endonuclease"/>
</dbReference>
<evidence type="ECO:0000313" key="11">
    <source>
        <dbReference type="EMBL" id="KAF4620764.1"/>
    </source>
</evidence>
<dbReference type="InterPro" id="IPR000305">
    <property type="entry name" value="GIY-YIG_endonuc"/>
</dbReference>
<evidence type="ECO:0000256" key="3">
    <source>
        <dbReference type="ARBA" id="ARBA00022763"/>
    </source>
</evidence>
<comment type="similarity">
    <text evidence="8">Belongs to the SLX1 family.</text>
</comment>
<dbReference type="SMART" id="SM00384">
    <property type="entry name" value="AT_hook"/>
    <property type="match status" value="3"/>
</dbReference>
<dbReference type="PROSITE" id="PS51257">
    <property type="entry name" value="PROKAR_LIPOPROTEIN"/>
    <property type="match status" value="1"/>
</dbReference>
<keyword evidence="7 8" id="KW-0539">Nucleus</keyword>
<dbReference type="GO" id="GO:0003677">
    <property type="term" value="F:DNA binding"/>
    <property type="evidence" value="ECO:0007669"/>
    <property type="project" value="InterPro"/>
</dbReference>
<comment type="caution">
    <text evidence="8">Lacks conserved residue(s) required for the propagation of feature annotation.</text>
</comment>
<dbReference type="Pfam" id="PF21202">
    <property type="entry name" value="SLX1_C"/>
    <property type="match status" value="1"/>
</dbReference>
<feature type="compositionally biased region" description="Basic and acidic residues" evidence="9">
    <location>
        <begin position="486"/>
        <end position="499"/>
    </location>
</feature>
<dbReference type="PANTHER" id="PTHR20208">
    <property type="entry name" value="STRUCTURE-SPECIFIC ENDONUCLEASE SUBUNIT SLX1"/>
    <property type="match status" value="1"/>
</dbReference>
<keyword evidence="3 8" id="KW-0227">DNA damage</keyword>
<feature type="compositionally biased region" description="Basic residues" evidence="9">
    <location>
        <begin position="500"/>
        <end position="510"/>
    </location>
</feature>
<accession>A0A8H4QZY4</accession>
<dbReference type="InterPro" id="IPR013083">
    <property type="entry name" value="Znf_RING/FYVE/PHD"/>
</dbReference>
<organism evidence="11 12">
    <name type="scientific">Agrocybe pediades</name>
    <dbReference type="NCBI Taxonomy" id="84607"/>
    <lineage>
        <taxon>Eukaryota</taxon>
        <taxon>Fungi</taxon>
        <taxon>Dikarya</taxon>
        <taxon>Basidiomycota</taxon>
        <taxon>Agaricomycotina</taxon>
        <taxon>Agaricomycetes</taxon>
        <taxon>Agaricomycetidae</taxon>
        <taxon>Agaricales</taxon>
        <taxon>Agaricineae</taxon>
        <taxon>Strophariaceae</taxon>
        <taxon>Agrocybe</taxon>
    </lineage>
</organism>
<dbReference type="InterPro" id="IPR048749">
    <property type="entry name" value="SLX1_C"/>
</dbReference>
<feature type="compositionally biased region" description="Low complexity" evidence="9">
    <location>
        <begin position="562"/>
        <end position="578"/>
    </location>
</feature>
<evidence type="ECO:0000256" key="5">
    <source>
        <dbReference type="ARBA" id="ARBA00023172"/>
    </source>
</evidence>
<feature type="compositionally biased region" description="Polar residues" evidence="9">
    <location>
        <begin position="664"/>
        <end position="674"/>
    </location>
</feature>
<evidence type="ECO:0000256" key="4">
    <source>
        <dbReference type="ARBA" id="ARBA00022801"/>
    </source>
</evidence>
<keyword evidence="5 8" id="KW-0233">DNA recombination</keyword>
<evidence type="ECO:0000256" key="2">
    <source>
        <dbReference type="ARBA" id="ARBA00022759"/>
    </source>
</evidence>
<feature type="compositionally biased region" description="Polar residues" evidence="9">
    <location>
        <begin position="527"/>
        <end position="536"/>
    </location>
</feature>
<dbReference type="AlphaFoldDB" id="A0A8H4QZY4"/>
<evidence type="ECO:0000256" key="7">
    <source>
        <dbReference type="ARBA" id="ARBA00023242"/>
    </source>
</evidence>
<dbReference type="Gene3D" id="3.40.1440.10">
    <property type="entry name" value="GIY-YIG endonuclease"/>
    <property type="match status" value="1"/>
</dbReference>
<protein>
    <recommendedName>
        <fullName evidence="10">GIY-YIG domain-containing protein</fullName>
    </recommendedName>
</protein>
<feature type="domain" description="GIY-YIG" evidence="10">
    <location>
        <begin position="20"/>
        <end position="101"/>
    </location>
</feature>
<name>A0A8H4QZY4_9AGAR</name>
<dbReference type="EMBL" id="JAACJL010000015">
    <property type="protein sequence ID" value="KAF4620764.1"/>
    <property type="molecule type" value="Genomic_DNA"/>
</dbReference>
<dbReference type="Proteomes" id="UP000521872">
    <property type="component" value="Unassembled WGS sequence"/>
</dbReference>
<feature type="region of interest" description="Disordered" evidence="9">
    <location>
        <begin position="440"/>
        <end position="677"/>
    </location>
</feature>
<dbReference type="Gene3D" id="3.30.40.10">
    <property type="entry name" value="Zinc/RING finger domain, C3HC4 (zinc finger)"/>
    <property type="match status" value="1"/>
</dbReference>
<sequence length="744" mass="81889">MLPMRPLGPRSTLLNHTFPAFYACYLLKSLQPGSTAVYIGSTPSPPRRIRQHNGELTQGARKTKAKRPWEMQMIVHGFPSRLAALKFEWAWQHPQKSRYMRDKDGPLFPRASRKLKKNISIVRTMVCTNPFNTWPLHVKLFTEEAVNGWEAACKVKNCPALPPGFTYSIELEGVNGQSGHSGSGRQGPIDVEDTEFTSAILEKSAALLSSGRALHCSVCNEPIENYSTDFLSNALCPSHRCNAVSHLRCLAEHFMKERPETGTIVPRGGHCKTCGDYTLWGDVIRGCYRRAPATAKDGADSTLTADDLFVSDDDDEVTPKKQKRTSERRSTAKLTRASRKKAKTKDIPQSSDCESFDFTNIVSSSDSESAVTPVKRRLGRSPKNVTHVVAKIPKPRSRSASPSLKDSRVVRGKAEAIPISALLALDNNINIDNKKDIMPTKKKSRVAKAPASHLPSVEDTIPIPAKKKPSRKRANAASSSSANPKEQPKSKQREAETKKSRSNHKNRPARRLSTSSSEGEFFDFDNIASSSESSDTAPAVRKVGRPRKIQKELGLPSAGITSLPSTSSFPVKSSSKPSEISDATQTSKPATIKRRNGKGKAKDSPSSSEGEHFNFDDIVSSSEDSDAVKPAKRKPGRPRKSSSPSSPKTKIQIPTVERKKHYHTSTVTYSNPEPSHSKAFNELQRRSQTGQLIEQVHSFPSGILPSDIEEIDTPNERLTDLMTSLHLSDSAHIKVPPEIIELSD</sequence>
<evidence type="ECO:0000259" key="10">
    <source>
        <dbReference type="PROSITE" id="PS50164"/>
    </source>
</evidence>
<dbReference type="HAMAP" id="MF_03100">
    <property type="entry name" value="Endonuc_su_Slx1"/>
    <property type="match status" value="1"/>
</dbReference>
<dbReference type="CDD" id="cd10455">
    <property type="entry name" value="GIY-YIG_SLX1"/>
    <property type="match status" value="1"/>
</dbReference>
<keyword evidence="4 8" id="KW-0378">Hydrolase</keyword>
<dbReference type="Pfam" id="PF01541">
    <property type="entry name" value="GIY-YIG"/>
    <property type="match status" value="1"/>
</dbReference>
<dbReference type="PANTHER" id="PTHR20208:SF10">
    <property type="entry name" value="STRUCTURE-SPECIFIC ENDONUCLEASE SUBUNIT SLX1"/>
    <property type="match status" value="1"/>
</dbReference>
<comment type="subcellular location">
    <subcellularLocation>
        <location evidence="8">Nucleus</location>
    </subcellularLocation>
</comment>
<comment type="cofactor">
    <cofactor evidence="8">
        <name>a divalent metal cation</name>
        <dbReference type="ChEBI" id="CHEBI:60240"/>
    </cofactor>
</comment>
<gene>
    <name evidence="11" type="ORF">D9613_000533</name>
</gene>
<feature type="compositionally biased region" description="Basic residues" evidence="9">
    <location>
        <begin position="630"/>
        <end position="640"/>
    </location>
</feature>
<evidence type="ECO:0000256" key="6">
    <source>
        <dbReference type="ARBA" id="ARBA00023204"/>
    </source>
</evidence>
<keyword evidence="1 8" id="KW-0540">Nuclease</keyword>
<feature type="region of interest" description="Disordered" evidence="9">
    <location>
        <begin position="42"/>
        <end position="63"/>
    </location>
</feature>
<proteinExistence type="inferred from homology"/>
<reference evidence="11 12" key="1">
    <citation type="submission" date="2019-12" db="EMBL/GenBank/DDBJ databases">
        <authorList>
            <person name="Floudas D."/>
            <person name="Bentzer J."/>
            <person name="Ahren D."/>
            <person name="Johansson T."/>
            <person name="Persson P."/>
            <person name="Tunlid A."/>
        </authorList>
    </citation>
    <scope>NUCLEOTIDE SEQUENCE [LARGE SCALE GENOMIC DNA]</scope>
    <source>
        <strain evidence="11 12">CBS 102.39</strain>
    </source>
</reference>
<feature type="region of interest" description="Disordered" evidence="9">
    <location>
        <begin position="389"/>
        <end position="410"/>
    </location>
</feature>
<feature type="region of interest" description="Disordered" evidence="9">
    <location>
        <begin position="312"/>
        <end position="351"/>
    </location>
</feature>
<dbReference type="GO" id="GO:0008821">
    <property type="term" value="F:crossover junction DNA endonuclease activity"/>
    <property type="evidence" value="ECO:0007669"/>
    <property type="project" value="TreeGrafter"/>
</dbReference>
<keyword evidence="2 8" id="KW-0255">Endonuclease</keyword>
<keyword evidence="6 8" id="KW-0234">DNA repair</keyword>
<dbReference type="FunFam" id="3.40.1440.10:FF:000006">
    <property type="entry name" value="Structure-specific endonuclease subunit SLX1"/>
    <property type="match status" value="1"/>
</dbReference>
<dbReference type="GO" id="GO:0033557">
    <property type="term" value="C:Slx1-Slx4 complex"/>
    <property type="evidence" value="ECO:0007669"/>
    <property type="project" value="UniProtKB-UniRule"/>
</dbReference>
<dbReference type="GO" id="GO:0017108">
    <property type="term" value="F:5'-flap endonuclease activity"/>
    <property type="evidence" value="ECO:0007669"/>
    <property type="project" value="InterPro"/>
</dbReference>
<feature type="compositionally biased region" description="Low complexity" evidence="9">
    <location>
        <begin position="475"/>
        <end position="485"/>
    </location>
</feature>